<evidence type="ECO:0000259" key="2">
    <source>
        <dbReference type="Pfam" id="PF07238"/>
    </source>
</evidence>
<proteinExistence type="predicted"/>
<dbReference type="SUPFAM" id="SSF141371">
    <property type="entry name" value="PilZ domain-like"/>
    <property type="match status" value="1"/>
</dbReference>
<dbReference type="Proteomes" id="UP001055167">
    <property type="component" value="Unassembled WGS sequence"/>
</dbReference>
<protein>
    <recommendedName>
        <fullName evidence="2">PilZ domain-containing protein</fullName>
    </recommendedName>
</protein>
<feature type="domain" description="PilZ" evidence="2">
    <location>
        <begin position="19"/>
        <end position="99"/>
    </location>
</feature>
<comment type="caution">
    <text evidence="3">The sequence shown here is derived from an EMBL/GenBank/DDBJ whole genome shotgun (WGS) entry which is preliminary data.</text>
</comment>
<keyword evidence="1" id="KW-0175">Coiled coil</keyword>
<reference evidence="3" key="1">
    <citation type="journal article" date="2021" name="Front. Microbiol.">
        <title>Comprehensive Comparative Genomics and Phenotyping of Methylobacterium Species.</title>
        <authorList>
            <person name="Alessa O."/>
            <person name="Ogura Y."/>
            <person name="Fujitani Y."/>
            <person name="Takami H."/>
            <person name="Hayashi T."/>
            <person name="Sahin N."/>
            <person name="Tani A."/>
        </authorList>
    </citation>
    <scope>NUCLEOTIDE SEQUENCE</scope>
    <source>
        <strain evidence="3">KCTC 52305</strain>
    </source>
</reference>
<feature type="coiled-coil region" evidence="1">
    <location>
        <begin position="111"/>
        <end position="138"/>
    </location>
</feature>
<gene>
    <name evidence="3" type="ORF">OPKNFCMD_5136</name>
</gene>
<evidence type="ECO:0000256" key="1">
    <source>
        <dbReference type="SAM" id="Coils"/>
    </source>
</evidence>
<reference evidence="3" key="2">
    <citation type="submission" date="2021-08" db="EMBL/GenBank/DDBJ databases">
        <authorList>
            <person name="Tani A."/>
            <person name="Ola A."/>
            <person name="Ogura Y."/>
            <person name="Katsura K."/>
            <person name="Hayashi T."/>
        </authorList>
    </citation>
    <scope>NUCLEOTIDE SEQUENCE</scope>
    <source>
        <strain evidence="3">KCTC 52305</strain>
    </source>
</reference>
<dbReference type="InterPro" id="IPR009875">
    <property type="entry name" value="PilZ_domain"/>
</dbReference>
<keyword evidence="4" id="KW-1185">Reference proteome</keyword>
<sequence length="144" mass="15777">MLTLVDPSEAEGWPVMSESRKESRLRTFLKGRIVFNGGNSSMDCLVRDLSPSGARLMLSQTATLPDGFDLIIPAKDRVHKASLRWRRDDGVGVVFVEEETRTATPEPALSVAALRQRVSALEAENATLRRLLAEAEVAALARTS</sequence>
<dbReference type="Gene3D" id="2.40.10.220">
    <property type="entry name" value="predicted glycosyltransferase like domains"/>
    <property type="match status" value="1"/>
</dbReference>
<dbReference type="EMBL" id="BPQH01000019">
    <property type="protein sequence ID" value="GJD52371.1"/>
    <property type="molecule type" value="Genomic_DNA"/>
</dbReference>
<organism evidence="3 4">
    <name type="scientific">Methylobacterium crusticola</name>
    <dbReference type="NCBI Taxonomy" id="1697972"/>
    <lineage>
        <taxon>Bacteria</taxon>
        <taxon>Pseudomonadati</taxon>
        <taxon>Pseudomonadota</taxon>
        <taxon>Alphaproteobacteria</taxon>
        <taxon>Hyphomicrobiales</taxon>
        <taxon>Methylobacteriaceae</taxon>
        <taxon>Methylobacterium</taxon>
    </lineage>
</organism>
<evidence type="ECO:0000313" key="4">
    <source>
        <dbReference type="Proteomes" id="UP001055167"/>
    </source>
</evidence>
<evidence type="ECO:0000313" key="3">
    <source>
        <dbReference type="EMBL" id="GJD52371.1"/>
    </source>
</evidence>
<dbReference type="Pfam" id="PF07238">
    <property type="entry name" value="PilZ"/>
    <property type="match status" value="1"/>
</dbReference>
<accession>A0ABQ4R6C9</accession>
<name>A0ABQ4R6C9_9HYPH</name>